<dbReference type="SUPFAM" id="SSF75420">
    <property type="entry name" value="YhbC-like, N-terminal domain"/>
    <property type="match status" value="1"/>
</dbReference>
<comment type="caution">
    <text evidence="6">The sequence shown here is derived from an EMBL/GenBank/DDBJ whole genome shotgun (WGS) entry which is preliminary data.</text>
</comment>
<gene>
    <name evidence="3" type="primary">rimP</name>
    <name evidence="6" type="ORF">HCUR_00375</name>
</gene>
<keyword evidence="1 3" id="KW-0963">Cytoplasm</keyword>
<dbReference type="Gene3D" id="2.30.30.180">
    <property type="entry name" value="Ribosome maturation factor RimP, C-terminal domain"/>
    <property type="match status" value="1"/>
</dbReference>
<evidence type="ECO:0000256" key="1">
    <source>
        <dbReference type="ARBA" id="ARBA00022490"/>
    </source>
</evidence>
<protein>
    <recommendedName>
        <fullName evidence="3">Ribosome maturation factor RimP</fullName>
    </recommendedName>
</protein>
<evidence type="ECO:0000256" key="3">
    <source>
        <dbReference type="HAMAP-Rule" id="MF_01077"/>
    </source>
</evidence>
<proteinExistence type="inferred from homology"/>
<dbReference type="SUPFAM" id="SSF74942">
    <property type="entry name" value="YhbC-like, C-terminal domain"/>
    <property type="match status" value="1"/>
</dbReference>
<feature type="domain" description="Ribosome maturation factor RimP N-terminal" evidence="4">
    <location>
        <begin position="14"/>
        <end position="82"/>
    </location>
</feature>
<dbReference type="Gene3D" id="3.30.300.70">
    <property type="entry name" value="RimP-like superfamily, N-terminal"/>
    <property type="match status" value="1"/>
</dbReference>
<dbReference type="Proteomes" id="UP000239425">
    <property type="component" value="Unassembled WGS sequence"/>
</dbReference>
<keyword evidence="2 3" id="KW-0690">Ribosome biogenesis</keyword>
<reference evidence="6 7" key="1">
    <citation type="submission" date="2017-11" db="EMBL/GenBank/DDBJ databases">
        <title>Comparative genomic analysis of Holospora spp., intranuclear symbionts of paramecia.</title>
        <authorList>
            <person name="Garushyants S.K."/>
            <person name="Beliavskaya A."/>
            <person name="Malko D.B."/>
            <person name="Logacheva M.D."/>
            <person name="Rautian M.S."/>
            <person name="Gelfand M.S."/>
        </authorList>
    </citation>
    <scope>NUCLEOTIDE SEQUENCE [LARGE SCALE GENOMIC DNA]</scope>
    <source>
        <strain evidence="7">02AZ16</strain>
    </source>
</reference>
<name>A0A2S5RA29_9PROT</name>
<dbReference type="HAMAP" id="MF_01077">
    <property type="entry name" value="RimP"/>
    <property type="match status" value="1"/>
</dbReference>
<dbReference type="InterPro" id="IPR028998">
    <property type="entry name" value="RimP_C"/>
</dbReference>
<dbReference type="EMBL" id="PHHC01000078">
    <property type="protein sequence ID" value="PPE04184.1"/>
    <property type="molecule type" value="Genomic_DNA"/>
</dbReference>
<sequence length="159" mass="18179">MNRESIWNALDVYLENQGYSLVQVIVQTPAVPNICVMIEHKETFTLSIEECAKLSVGVQKVLKEKLLLTDLHILEISSPGVERPLVTPAHYRRYKGSRVLVGVRSSLNDGQKYEGILKNVLGSGIVLELNEDDILSIEWSFIKFCKLLYKFENKEEKER</sequence>
<dbReference type="InterPro" id="IPR035956">
    <property type="entry name" value="RimP_N_sf"/>
</dbReference>
<comment type="subcellular location">
    <subcellularLocation>
        <location evidence="3">Cytoplasm</location>
    </subcellularLocation>
</comment>
<dbReference type="OrthoDB" id="9805006at2"/>
<dbReference type="GO" id="GO:0006412">
    <property type="term" value="P:translation"/>
    <property type="evidence" value="ECO:0007669"/>
    <property type="project" value="TreeGrafter"/>
</dbReference>
<dbReference type="PANTHER" id="PTHR33867">
    <property type="entry name" value="RIBOSOME MATURATION FACTOR RIMP"/>
    <property type="match status" value="1"/>
</dbReference>
<evidence type="ECO:0000259" key="4">
    <source>
        <dbReference type="Pfam" id="PF02576"/>
    </source>
</evidence>
<accession>A0A2S5RA29</accession>
<dbReference type="Pfam" id="PF02576">
    <property type="entry name" value="RimP_N"/>
    <property type="match status" value="1"/>
</dbReference>
<dbReference type="Pfam" id="PF17384">
    <property type="entry name" value="DUF150_C"/>
    <property type="match status" value="1"/>
</dbReference>
<dbReference type="RefSeq" id="WP_104206493.1">
    <property type="nucleotide sequence ID" value="NZ_PHHC01000078.1"/>
</dbReference>
<organism evidence="6 7">
    <name type="scientific">Holospora curviuscula</name>
    <dbReference type="NCBI Taxonomy" id="1082868"/>
    <lineage>
        <taxon>Bacteria</taxon>
        <taxon>Pseudomonadati</taxon>
        <taxon>Pseudomonadota</taxon>
        <taxon>Alphaproteobacteria</taxon>
        <taxon>Holosporales</taxon>
        <taxon>Holosporaceae</taxon>
        <taxon>Holospora</taxon>
    </lineage>
</organism>
<dbReference type="AlphaFoldDB" id="A0A2S5RA29"/>
<dbReference type="PANTHER" id="PTHR33867:SF1">
    <property type="entry name" value="RIBOSOME MATURATION FACTOR RIMP"/>
    <property type="match status" value="1"/>
</dbReference>
<evidence type="ECO:0000313" key="6">
    <source>
        <dbReference type="EMBL" id="PPE04184.1"/>
    </source>
</evidence>
<evidence type="ECO:0000313" key="7">
    <source>
        <dbReference type="Proteomes" id="UP000239425"/>
    </source>
</evidence>
<dbReference type="InterPro" id="IPR003728">
    <property type="entry name" value="Ribosome_maturation_RimP"/>
</dbReference>
<comment type="similarity">
    <text evidence="3">Belongs to the RimP family.</text>
</comment>
<dbReference type="InterPro" id="IPR028989">
    <property type="entry name" value="RimP_N"/>
</dbReference>
<keyword evidence="7" id="KW-1185">Reference proteome</keyword>
<comment type="function">
    <text evidence="3">Required for maturation of 30S ribosomal subunits.</text>
</comment>
<dbReference type="InterPro" id="IPR036847">
    <property type="entry name" value="RimP_C_sf"/>
</dbReference>
<dbReference type="CDD" id="cd01734">
    <property type="entry name" value="YlxS_C"/>
    <property type="match status" value="1"/>
</dbReference>
<evidence type="ECO:0000259" key="5">
    <source>
        <dbReference type="Pfam" id="PF17384"/>
    </source>
</evidence>
<feature type="domain" description="Ribosome maturation factor RimP C-terminal" evidence="5">
    <location>
        <begin position="85"/>
        <end position="143"/>
    </location>
</feature>
<evidence type="ECO:0000256" key="2">
    <source>
        <dbReference type="ARBA" id="ARBA00022517"/>
    </source>
</evidence>
<dbReference type="GO" id="GO:0000028">
    <property type="term" value="P:ribosomal small subunit assembly"/>
    <property type="evidence" value="ECO:0007669"/>
    <property type="project" value="TreeGrafter"/>
</dbReference>
<dbReference type="GO" id="GO:0005829">
    <property type="term" value="C:cytosol"/>
    <property type="evidence" value="ECO:0007669"/>
    <property type="project" value="TreeGrafter"/>
</dbReference>